<evidence type="ECO:0000259" key="1">
    <source>
        <dbReference type="Pfam" id="PF18480"/>
    </source>
</evidence>
<proteinExistence type="predicted"/>
<protein>
    <recommendedName>
        <fullName evidence="1">DUF5615 domain-containing protein</fullName>
    </recommendedName>
</protein>
<accession>A0A2W4W2M6</accession>
<dbReference type="Pfam" id="PF18480">
    <property type="entry name" value="DUF5615"/>
    <property type="match status" value="1"/>
</dbReference>
<reference evidence="3" key="1">
    <citation type="submission" date="2018-04" db="EMBL/GenBank/DDBJ databases">
        <authorList>
            <person name="Cornet L."/>
        </authorList>
    </citation>
    <scope>NUCLEOTIDE SEQUENCE [LARGE SCALE GENOMIC DNA]</scope>
</reference>
<comment type="caution">
    <text evidence="2">The sequence shown here is derived from an EMBL/GenBank/DDBJ whole genome shotgun (WGS) entry which is preliminary data.</text>
</comment>
<evidence type="ECO:0000313" key="2">
    <source>
        <dbReference type="EMBL" id="PZO13338.1"/>
    </source>
</evidence>
<feature type="domain" description="DUF5615" evidence="1">
    <location>
        <begin position="4"/>
        <end position="82"/>
    </location>
</feature>
<dbReference type="AlphaFoldDB" id="A0A2W4W2M6"/>
<reference evidence="2 3" key="2">
    <citation type="submission" date="2018-06" db="EMBL/GenBank/DDBJ databases">
        <title>Metagenomic assembly of (sub)arctic Cyanobacteria and their associated microbiome from non-axenic cultures.</title>
        <authorList>
            <person name="Baurain D."/>
        </authorList>
    </citation>
    <scope>NUCLEOTIDE SEQUENCE [LARGE SCALE GENOMIC DNA]</scope>
    <source>
        <strain evidence="2">ULC129bin1</strain>
    </source>
</reference>
<dbReference type="InterPro" id="IPR041049">
    <property type="entry name" value="DUF5615"/>
</dbReference>
<dbReference type="EMBL" id="QBMC01000127">
    <property type="protein sequence ID" value="PZO13338.1"/>
    <property type="molecule type" value="Genomic_DNA"/>
</dbReference>
<evidence type="ECO:0000313" key="3">
    <source>
        <dbReference type="Proteomes" id="UP000249354"/>
    </source>
</evidence>
<organism evidence="2 3">
    <name type="scientific">Leptolyngbya foveolarum</name>
    <dbReference type="NCBI Taxonomy" id="47253"/>
    <lineage>
        <taxon>Bacteria</taxon>
        <taxon>Bacillati</taxon>
        <taxon>Cyanobacteriota</taxon>
        <taxon>Cyanophyceae</taxon>
        <taxon>Leptolyngbyales</taxon>
        <taxon>Leptolyngbyaceae</taxon>
        <taxon>Leptolyngbya group</taxon>
        <taxon>Leptolyngbya</taxon>
    </lineage>
</organism>
<dbReference type="Proteomes" id="UP000249354">
    <property type="component" value="Unassembled WGS sequence"/>
</dbReference>
<name>A0A2W4W2M6_9CYAN</name>
<sequence>MSLKFYMDENVPRQITVGLRLRGIDVLTVQKEQRSGQSDPEVLARATELNRVLFSQDDDLLALAKERQQSGTFFPGIVYVRPRTTSIGDCVHDLELIAKVSASEDCHNKVQYLPL</sequence>
<gene>
    <name evidence="2" type="ORF">DCF25_16235</name>
</gene>